<evidence type="ECO:0000313" key="4">
    <source>
        <dbReference type="EMBL" id="MEI4277405.1"/>
    </source>
</evidence>
<keyword evidence="2" id="KW-1133">Transmembrane helix</keyword>
<proteinExistence type="predicted"/>
<feature type="domain" description="Oxidoreductase molybdopterin-binding" evidence="3">
    <location>
        <begin position="283"/>
        <end position="409"/>
    </location>
</feature>
<organism evidence="4 5">
    <name type="scientific">Klenkia terrae</name>
    <dbReference type="NCBI Taxonomy" id="1052259"/>
    <lineage>
        <taxon>Bacteria</taxon>
        <taxon>Bacillati</taxon>
        <taxon>Actinomycetota</taxon>
        <taxon>Actinomycetes</taxon>
        <taxon>Geodermatophilales</taxon>
        <taxon>Geodermatophilaceae</taxon>
        <taxon>Klenkia</taxon>
    </lineage>
</organism>
<dbReference type="EMBL" id="JBAPLV010000002">
    <property type="protein sequence ID" value="MEI4277405.1"/>
    <property type="molecule type" value="Genomic_DNA"/>
</dbReference>
<feature type="transmembrane region" description="Helical" evidence="2">
    <location>
        <begin position="159"/>
        <end position="179"/>
    </location>
</feature>
<dbReference type="PANTHER" id="PTHR19372:SF7">
    <property type="entry name" value="SULFITE OXIDASE, MITOCHONDRIAL"/>
    <property type="match status" value="1"/>
</dbReference>
<dbReference type="InterPro" id="IPR000572">
    <property type="entry name" value="OxRdtase_Mopterin-bd_dom"/>
</dbReference>
<feature type="region of interest" description="Disordered" evidence="1">
    <location>
        <begin position="1"/>
        <end position="26"/>
    </location>
</feature>
<dbReference type="InterPro" id="IPR008335">
    <property type="entry name" value="Mopterin_OxRdtase_euk"/>
</dbReference>
<name>A0ABU8E1M3_9ACTN</name>
<dbReference type="InterPro" id="IPR036374">
    <property type="entry name" value="OxRdtase_Mopterin-bd_sf"/>
</dbReference>
<evidence type="ECO:0000313" key="5">
    <source>
        <dbReference type="Proteomes" id="UP001373496"/>
    </source>
</evidence>
<evidence type="ECO:0000256" key="2">
    <source>
        <dbReference type="SAM" id="Phobius"/>
    </source>
</evidence>
<accession>A0ABU8E1M3</accession>
<gene>
    <name evidence="4" type="ORF">UXQ13_02915</name>
</gene>
<evidence type="ECO:0000256" key="1">
    <source>
        <dbReference type="SAM" id="MobiDB-lite"/>
    </source>
</evidence>
<keyword evidence="2" id="KW-0812">Transmembrane</keyword>
<keyword evidence="5" id="KW-1185">Reference proteome</keyword>
<feature type="transmembrane region" description="Helical" evidence="2">
    <location>
        <begin position="126"/>
        <end position="147"/>
    </location>
</feature>
<feature type="transmembrane region" description="Helical" evidence="2">
    <location>
        <begin position="43"/>
        <end position="65"/>
    </location>
</feature>
<dbReference type="PANTHER" id="PTHR19372">
    <property type="entry name" value="SULFITE REDUCTASE"/>
    <property type="match status" value="1"/>
</dbReference>
<dbReference type="PRINTS" id="PR00407">
    <property type="entry name" value="EUMOPTERIN"/>
</dbReference>
<comment type="caution">
    <text evidence="4">The sequence shown here is derived from an EMBL/GenBank/DDBJ whole genome shotgun (WGS) entry which is preliminary data.</text>
</comment>
<dbReference type="Gene3D" id="3.90.420.10">
    <property type="entry name" value="Oxidoreductase, molybdopterin-binding domain"/>
    <property type="match status" value="1"/>
</dbReference>
<reference evidence="4 5" key="1">
    <citation type="submission" date="2024-03" db="EMBL/GenBank/DDBJ databases">
        <title>Draft genome sequence of Klenkia terrae.</title>
        <authorList>
            <person name="Duangmal K."/>
            <person name="Chantavorakit T."/>
        </authorList>
    </citation>
    <scope>NUCLEOTIDE SEQUENCE [LARGE SCALE GENOMIC DNA]</scope>
    <source>
        <strain evidence="4 5">JCM 17786</strain>
    </source>
</reference>
<dbReference type="RefSeq" id="WP_336391792.1">
    <property type="nucleotide sequence ID" value="NZ_JBAPLV010000002.1"/>
</dbReference>
<protein>
    <submittedName>
        <fullName evidence="4">Molybdopterin-dependent oxidoreductase</fullName>
    </submittedName>
</protein>
<feature type="transmembrane region" description="Helical" evidence="2">
    <location>
        <begin position="85"/>
        <end position="105"/>
    </location>
</feature>
<dbReference type="SUPFAM" id="SSF56524">
    <property type="entry name" value="Oxidoreductase molybdopterin-binding domain"/>
    <property type="match status" value="1"/>
</dbReference>
<dbReference type="Proteomes" id="UP001373496">
    <property type="component" value="Unassembled WGS sequence"/>
</dbReference>
<evidence type="ECO:0000259" key="3">
    <source>
        <dbReference type="Pfam" id="PF00174"/>
    </source>
</evidence>
<dbReference type="Pfam" id="PF00174">
    <property type="entry name" value="Oxidored_molyb"/>
    <property type="match status" value="1"/>
</dbReference>
<sequence>MTRPLDRVLGARLPDPPDALRRGPLAEDAFPSPLHTERRASRVGVWLGSGFVICFLTGMVSHLIQQPPSWFVWPAGPVWLYRVSQGTHVMVGLALIPLLLVKLWTVYPKLFSWPPAATPAKAVGRLSILVLVGSAVFMLVTGLLNIAQWYPFGFSFKTAHYWTGWVAVGAVLTHVGSYAPQIRRGLARRGTAASVAGLAPAEVDRAYAQTDAEEEGAVSRRAFVTTAVVATGAVALTQWGQTISPLAQVSVLAPRIPGVGPQGLPVNQTGITAGVTESAVDPAFRLVVEGPTPLSLSLADLQAFPQHTERLPIACVEGWSANAEWTGPRLRDVLAAAGLPRGAVVHVESIQTGGSYRVSTVSRPHSASDKTLLALQLNGQVLDIDHGYPVRLIAPNRPGAMQTKWLGRIAPGAAGVGS</sequence>
<dbReference type="CDD" id="cd00321">
    <property type="entry name" value="SO_family_Moco"/>
    <property type="match status" value="1"/>
</dbReference>
<keyword evidence="2" id="KW-0472">Membrane</keyword>